<feature type="domain" description="Thioredoxin" evidence="2">
    <location>
        <begin position="1"/>
        <end position="151"/>
    </location>
</feature>
<feature type="chain" id="PRO_5015620600" description="Thioredoxin domain-containing protein" evidence="1">
    <location>
        <begin position="22"/>
        <end position="376"/>
    </location>
</feature>
<dbReference type="EMBL" id="QFRI01000001">
    <property type="protein sequence ID" value="PWH83070.1"/>
    <property type="molecule type" value="Genomic_DNA"/>
</dbReference>
<dbReference type="CDD" id="cd02966">
    <property type="entry name" value="TlpA_like_family"/>
    <property type="match status" value="1"/>
</dbReference>
<evidence type="ECO:0000313" key="4">
    <source>
        <dbReference type="Proteomes" id="UP000245375"/>
    </source>
</evidence>
<dbReference type="Proteomes" id="UP000245375">
    <property type="component" value="Unassembled WGS sequence"/>
</dbReference>
<reference evidence="3 4" key="1">
    <citation type="submission" date="2018-05" db="EMBL/GenBank/DDBJ databases">
        <title>Algibacter marinivivus sp. nov., isolated from sample around a algae.</title>
        <authorList>
            <person name="Zhong X."/>
        </authorList>
    </citation>
    <scope>NUCLEOTIDE SEQUENCE [LARGE SCALE GENOMIC DNA]</scope>
    <source>
        <strain evidence="3 4">ZY111</strain>
    </source>
</reference>
<dbReference type="OrthoDB" id="1069091at2"/>
<gene>
    <name evidence="3" type="ORF">DIS18_00510</name>
</gene>
<proteinExistence type="predicted"/>
<feature type="signal peptide" evidence="1">
    <location>
        <begin position="1"/>
        <end position="21"/>
    </location>
</feature>
<dbReference type="InterPro" id="IPR050553">
    <property type="entry name" value="Thioredoxin_ResA/DsbE_sf"/>
</dbReference>
<name>A0A2U2X5Q1_9FLAO</name>
<protein>
    <recommendedName>
        <fullName evidence="2">Thioredoxin domain-containing protein</fullName>
    </recommendedName>
</protein>
<dbReference type="RefSeq" id="WP_109351094.1">
    <property type="nucleotide sequence ID" value="NZ_QFRI01000001.1"/>
</dbReference>
<dbReference type="SUPFAM" id="SSF52833">
    <property type="entry name" value="Thioredoxin-like"/>
    <property type="match status" value="1"/>
</dbReference>
<organism evidence="3 4">
    <name type="scientific">Algibacter marinivivus</name>
    <dbReference type="NCBI Taxonomy" id="2100723"/>
    <lineage>
        <taxon>Bacteria</taxon>
        <taxon>Pseudomonadati</taxon>
        <taxon>Bacteroidota</taxon>
        <taxon>Flavobacteriia</taxon>
        <taxon>Flavobacteriales</taxon>
        <taxon>Flavobacteriaceae</taxon>
        <taxon>Algibacter</taxon>
    </lineage>
</organism>
<dbReference type="Gene3D" id="3.40.30.10">
    <property type="entry name" value="Glutaredoxin"/>
    <property type="match status" value="1"/>
</dbReference>
<keyword evidence="1" id="KW-0732">Signal</keyword>
<sequence length="376" mass="44061">MKFNKTALYLLCFFCSSFIFGQIKVSEYIQPSSISNSSDNQLYFVDFWATWCGPCIHASKYVESLQKQYPDNFYVLSLSQENPEVVKRFMLKHKNGLATAIDFEGETFKKNKIYSLPYSILLNAQGVKIWEGHPADFKSYHLEKYLKENKSKVSIEKMIVTQSYQKEILKSDKDEQPKKDFQIYKLNEDWDVSLQIVHKESYIELKGRLQDILAYSLDCYKSQINISTDINESYQIRIKHNSDAYYDMAKYVFKALKLKKTSNDKQGEALVFDINTPTFWDTNQIDWGSDTQHFLIGDSEIKGDNVTLSQVKYQLSNVLETPILIAQNGVDNTIHDWDIHYKYFDLMVSVMKDSYGIDIHKKVVEYPEYIITKRRR</sequence>
<dbReference type="PANTHER" id="PTHR42852">
    <property type="entry name" value="THIOL:DISULFIDE INTERCHANGE PROTEIN DSBE"/>
    <property type="match status" value="1"/>
</dbReference>
<dbReference type="PANTHER" id="PTHR42852:SF17">
    <property type="entry name" value="THIOREDOXIN-LIKE PROTEIN HI_1115"/>
    <property type="match status" value="1"/>
</dbReference>
<reference evidence="4" key="2">
    <citation type="submission" date="2018-05" db="EMBL/GenBank/DDBJ databases">
        <title>Algibacter marinivivus sp. nov., isolated from sample around a algae.</title>
        <authorList>
            <person name="Lu D."/>
        </authorList>
    </citation>
    <scope>NUCLEOTIDE SEQUENCE [LARGE SCALE GENOMIC DNA]</scope>
    <source>
        <strain evidence="4">ZY111</strain>
    </source>
</reference>
<reference evidence="4" key="3">
    <citation type="submission" date="2018-05" db="EMBL/GenBank/DDBJ databases">
        <authorList>
            <person name="Lu D."/>
        </authorList>
    </citation>
    <scope>NUCLEOTIDE SEQUENCE [LARGE SCALE GENOMIC DNA]</scope>
    <source>
        <strain evidence="4">ZY111</strain>
    </source>
</reference>
<dbReference type="InterPro" id="IPR013766">
    <property type="entry name" value="Thioredoxin_domain"/>
</dbReference>
<accession>A0A2U2X5Q1</accession>
<dbReference type="InterPro" id="IPR036249">
    <property type="entry name" value="Thioredoxin-like_sf"/>
</dbReference>
<dbReference type="PROSITE" id="PS51352">
    <property type="entry name" value="THIOREDOXIN_2"/>
    <property type="match status" value="1"/>
</dbReference>
<evidence type="ECO:0000259" key="2">
    <source>
        <dbReference type="PROSITE" id="PS51352"/>
    </source>
</evidence>
<evidence type="ECO:0000256" key="1">
    <source>
        <dbReference type="SAM" id="SignalP"/>
    </source>
</evidence>
<keyword evidence="4" id="KW-1185">Reference proteome</keyword>
<dbReference type="Pfam" id="PF00085">
    <property type="entry name" value="Thioredoxin"/>
    <property type="match status" value="1"/>
</dbReference>
<comment type="caution">
    <text evidence="3">The sequence shown here is derived from an EMBL/GenBank/DDBJ whole genome shotgun (WGS) entry which is preliminary data.</text>
</comment>
<dbReference type="AlphaFoldDB" id="A0A2U2X5Q1"/>
<evidence type="ECO:0000313" key="3">
    <source>
        <dbReference type="EMBL" id="PWH83070.1"/>
    </source>
</evidence>